<feature type="compositionally biased region" description="Basic and acidic residues" evidence="1">
    <location>
        <begin position="61"/>
        <end position="128"/>
    </location>
</feature>
<proteinExistence type="predicted"/>
<dbReference type="EMBL" id="JACSDZ010000001">
    <property type="protein sequence ID" value="KAF7417381.1"/>
    <property type="molecule type" value="Genomic_DNA"/>
</dbReference>
<dbReference type="Proteomes" id="UP000617340">
    <property type="component" value="Unassembled WGS sequence"/>
</dbReference>
<keyword evidence="3" id="KW-1185">Reference proteome</keyword>
<feature type="compositionally biased region" description="Polar residues" evidence="1">
    <location>
        <begin position="131"/>
        <end position="149"/>
    </location>
</feature>
<organism evidence="2 3">
    <name type="scientific">Vespula germanica</name>
    <name type="common">German yellow jacket</name>
    <name type="synonym">Paravespula germanica</name>
    <dbReference type="NCBI Taxonomy" id="30212"/>
    <lineage>
        <taxon>Eukaryota</taxon>
        <taxon>Metazoa</taxon>
        <taxon>Ecdysozoa</taxon>
        <taxon>Arthropoda</taxon>
        <taxon>Hexapoda</taxon>
        <taxon>Insecta</taxon>
        <taxon>Pterygota</taxon>
        <taxon>Neoptera</taxon>
        <taxon>Endopterygota</taxon>
        <taxon>Hymenoptera</taxon>
        <taxon>Apocrita</taxon>
        <taxon>Aculeata</taxon>
        <taxon>Vespoidea</taxon>
        <taxon>Vespidae</taxon>
        <taxon>Vespinae</taxon>
        <taxon>Vespula</taxon>
    </lineage>
</organism>
<feature type="compositionally biased region" description="Polar residues" evidence="1">
    <location>
        <begin position="46"/>
        <end position="60"/>
    </location>
</feature>
<evidence type="ECO:0000313" key="3">
    <source>
        <dbReference type="Proteomes" id="UP000617340"/>
    </source>
</evidence>
<comment type="caution">
    <text evidence="2">The sequence shown here is derived from an EMBL/GenBank/DDBJ whole genome shotgun (WGS) entry which is preliminary data.</text>
</comment>
<dbReference type="AlphaFoldDB" id="A0A834NSY9"/>
<name>A0A834NSY9_VESGE</name>
<reference evidence="2" key="1">
    <citation type="journal article" date="2020" name="G3 (Bethesda)">
        <title>High-Quality Assemblies for Three Invasive Social Wasps from the &lt;i&gt;Vespula&lt;/i&gt; Genus.</title>
        <authorList>
            <person name="Harrop T.W.R."/>
            <person name="Guhlin J."/>
            <person name="McLaughlin G.M."/>
            <person name="Permina E."/>
            <person name="Stockwell P."/>
            <person name="Gilligan J."/>
            <person name="Le Lec M.F."/>
            <person name="Gruber M.A.M."/>
            <person name="Quinn O."/>
            <person name="Lovegrove M."/>
            <person name="Duncan E.J."/>
            <person name="Remnant E.J."/>
            <person name="Van Eeckhoven J."/>
            <person name="Graham B."/>
            <person name="Knapp R.A."/>
            <person name="Langford K.W."/>
            <person name="Kronenberg Z."/>
            <person name="Press M.O."/>
            <person name="Eacker S.M."/>
            <person name="Wilson-Rankin E.E."/>
            <person name="Purcell J."/>
            <person name="Lester P.J."/>
            <person name="Dearden P.K."/>
        </authorList>
    </citation>
    <scope>NUCLEOTIDE SEQUENCE</scope>
    <source>
        <strain evidence="2">Linc-1</strain>
    </source>
</reference>
<sequence length="149" mass="17089">MPFCFGSFRLIRKLETNENAYEILLTKNSSVHTVSFRHLETRPVVSISQNSKRSPRFSKSPNDEKFSKSTRGDKFSMSQNDEKISKSTHEDRFLKFSKDTKISKSTRGDRFSKSPNDEKFSMSTRGDKFSMSPTDATISKFTGRSPTHN</sequence>
<accession>A0A834NSY9</accession>
<gene>
    <name evidence="2" type="ORF">HZH68_000034</name>
</gene>
<evidence type="ECO:0000256" key="1">
    <source>
        <dbReference type="SAM" id="MobiDB-lite"/>
    </source>
</evidence>
<protein>
    <submittedName>
        <fullName evidence="2">Uncharacterized protein</fullName>
    </submittedName>
</protein>
<evidence type="ECO:0000313" key="2">
    <source>
        <dbReference type="EMBL" id="KAF7417381.1"/>
    </source>
</evidence>
<feature type="region of interest" description="Disordered" evidence="1">
    <location>
        <begin position="46"/>
        <end position="149"/>
    </location>
</feature>